<organism evidence="2 3">
    <name type="scientific">Henosepilachna vigintioctopunctata</name>
    <dbReference type="NCBI Taxonomy" id="420089"/>
    <lineage>
        <taxon>Eukaryota</taxon>
        <taxon>Metazoa</taxon>
        <taxon>Ecdysozoa</taxon>
        <taxon>Arthropoda</taxon>
        <taxon>Hexapoda</taxon>
        <taxon>Insecta</taxon>
        <taxon>Pterygota</taxon>
        <taxon>Neoptera</taxon>
        <taxon>Endopterygota</taxon>
        <taxon>Coleoptera</taxon>
        <taxon>Polyphaga</taxon>
        <taxon>Cucujiformia</taxon>
        <taxon>Coccinelloidea</taxon>
        <taxon>Coccinellidae</taxon>
        <taxon>Epilachninae</taxon>
        <taxon>Epilachnini</taxon>
        <taxon>Henosepilachna</taxon>
    </lineage>
</organism>
<name>A0AAW1UPF9_9CUCU</name>
<protein>
    <submittedName>
        <fullName evidence="2">Uncharacterized protein</fullName>
    </submittedName>
</protein>
<evidence type="ECO:0000256" key="1">
    <source>
        <dbReference type="SAM" id="MobiDB-lite"/>
    </source>
</evidence>
<keyword evidence="3" id="KW-1185">Reference proteome</keyword>
<sequence>MSIVISQTTEHRVYGNDRAPRPSPDTESQYCASVTLKKNNDSPPHTKRIIDGDAGIDTICRICIHMIATDKLHVMCLHIVFSMVCSVAKSVTMKWRDIHANDSHTHIKCYVIYAN</sequence>
<feature type="compositionally biased region" description="Basic and acidic residues" evidence="1">
    <location>
        <begin position="9"/>
        <end position="20"/>
    </location>
</feature>
<evidence type="ECO:0000313" key="3">
    <source>
        <dbReference type="Proteomes" id="UP001431783"/>
    </source>
</evidence>
<feature type="region of interest" description="Disordered" evidence="1">
    <location>
        <begin position="1"/>
        <end position="28"/>
    </location>
</feature>
<accession>A0AAW1UPF9</accession>
<gene>
    <name evidence="2" type="ORF">WA026_010942</name>
</gene>
<dbReference type="EMBL" id="JARQZJ010000095">
    <property type="protein sequence ID" value="KAK9885446.1"/>
    <property type="molecule type" value="Genomic_DNA"/>
</dbReference>
<reference evidence="2 3" key="1">
    <citation type="submission" date="2023-03" db="EMBL/GenBank/DDBJ databases">
        <title>Genome insight into feeding habits of ladybird beetles.</title>
        <authorList>
            <person name="Li H.-S."/>
            <person name="Huang Y.-H."/>
            <person name="Pang H."/>
        </authorList>
    </citation>
    <scope>NUCLEOTIDE SEQUENCE [LARGE SCALE GENOMIC DNA]</scope>
    <source>
        <strain evidence="2">SYSU_2023b</strain>
        <tissue evidence="2">Whole body</tissue>
    </source>
</reference>
<dbReference type="AlphaFoldDB" id="A0AAW1UPF9"/>
<evidence type="ECO:0000313" key="2">
    <source>
        <dbReference type="EMBL" id="KAK9885446.1"/>
    </source>
</evidence>
<dbReference type="Proteomes" id="UP001431783">
    <property type="component" value="Unassembled WGS sequence"/>
</dbReference>
<comment type="caution">
    <text evidence="2">The sequence shown here is derived from an EMBL/GenBank/DDBJ whole genome shotgun (WGS) entry which is preliminary data.</text>
</comment>
<proteinExistence type="predicted"/>